<accession>A0A1B6FYU9</accession>
<feature type="compositionally biased region" description="Basic and acidic residues" evidence="1">
    <location>
        <begin position="502"/>
        <end position="520"/>
    </location>
</feature>
<dbReference type="GO" id="GO:0030496">
    <property type="term" value="C:midbody"/>
    <property type="evidence" value="ECO:0007669"/>
    <property type="project" value="TreeGrafter"/>
</dbReference>
<dbReference type="Pfam" id="PF14924">
    <property type="entry name" value="MAP10_N"/>
    <property type="match status" value="1"/>
</dbReference>
<dbReference type="InterPro" id="IPR039302">
    <property type="entry name" value="MAP10"/>
</dbReference>
<dbReference type="GO" id="GO:0031122">
    <property type="term" value="P:cytoplasmic microtubule organization"/>
    <property type="evidence" value="ECO:0007669"/>
    <property type="project" value="TreeGrafter"/>
</dbReference>
<feature type="region of interest" description="Disordered" evidence="1">
    <location>
        <begin position="469"/>
        <end position="527"/>
    </location>
</feature>
<proteinExistence type="predicted"/>
<evidence type="ECO:0000313" key="2">
    <source>
        <dbReference type="EMBL" id="JAS55331.1"/>
    </source>
</evidence>
<dbReference type="GO" id="GO:0008017">
    <property type="term" value="F:microtubule binding"/>
    <property type="evidence" value="ECO:0007669"/>
    <property type="project" value="InterPro"/>
</dbReference>
<dbReference type="PANTHER" id="PTHR21831">
    <property type="entry name" value="MICROTUBULE-ASSOCIATED PROTEIN 10"/>
    <property type="match status" value="1"/>
</dbReference>
<evidence type="ECO:0000256" key="1">
    <source>
        <dbReference type="SAM" id="MobiDB-lite"/>
    </source>
</evidence>
<feature type="compositionally biased region" description="Basic and acidic residues" evidence="1">
    <location>
        <begin position="223"/>
        <end position="237"/>
    </location>
</feature>
<dbReference type="GO" id="GO:0097431">
    <property type="term" value="C:mitotic spindle pole"/>
    <property type="evidence" value="ECO:0007669"/>
    <property type="project" value="TreeGrafter"/>
</dbReference>
<gene>
    <name evidence="2" type="ORF">g.18179</name>
</gene>
<reference evidence="2" key="1">
    <citation type="submission" date="2015-11" db="EMBL/GenBank/DDBJ databases">
        <title>De novo transcriptome assembly of four potential Pierce s Disease insect vectors from Arizona vineyards.</title>
        <authorList>
            <person name="Tassone E.E."/>
        </authorList>
    </citation>
    <scope>NUCLEOTIDE SEQUENCE</scope>
</reference>
<dbReference type="GO" id="GO:0051256">
    <property type="term" value="P:mitotic spindle midzone assembly"/>
    <property type="evidence" value="ECO:0007669"/>
    <property type="project" value="TreeGrafter"/>
</dbReference>
<dbReference type="GO" id="GO:0032467">
    <property type="term" value="P:positive regulation of cytokinesis"/>
    <property type="evidence" value="ECO:0007669"/>
    <property type="project" value="TreeGrafter"/>
</dbReference>
<dbReference type="EMBL" id="GECZ01014438">
    <property type="protein sequence ID" value="JAS55331.1"/>
    <property type="molecule type" value="Transcribed_RNA"/>
</dbReference>
<dbReference type="PANTHER" id="PTHR21831:SF2">
    <property type="entry name" value="MICROTUBULE-ASSOCIATED PROTEIN 10"/>
    <property type="match status" value="1"/>
</dbReference>
<organism evidence="2">
    <name type="scientific">Cuerna arida</name>
    <dbReference type="NCBI Taxonomy" id="1464854"/>
    <lineage>
        <taxon>Eukaryota</taxon>
        <taxon>Metazoa</taxon>
        <taxon>Ecdysozoa</taxon>
        <taxon>Arthropoda</taxon>
        <taxon>Hexapoda</taxon>
        <taxon>Insecta</taxon>
        <taxon>Pterygota</taxon>
        <taxon>Neoptera</taxon>
        <taxon>Paraneoptera</taxon>
        <taxon>Hemiptera</taxon>
        <taxon>Auchenorrhyncha</taxon>
        <taxon>Membracoidea</taxon>
        <taxon>Cicadellidae</taxon>
        <taxon>Cicadellinae</taxon>
        <taxon>Proconiini</taxon>
        <taxon>Cuerna</taxon>
    </lineage>
</organism>
<name>A0A1B6FYU9_9HEMI</name>
<protein>
    <submittedName>
        <fullName evidence="2">Uncharacterized protein</fullName>
    </submittedName>
</protein>
<dbReference type="GO" id="GO:0005881">
    <property type="term" value="C:cytoplasmic microtubule"/>
    <property type="evidence" value="ECO:0007669"/>
    <property type="project" value="TreeGrafter"/>
</dbReference>
<feature type="region of interest" description="Disordered" evidence="1">
    <location>
        <begin position="415"/>
        <end position="447"/>
    </location>
</feature>
<feature type="compositionally biased region" description="Basic and acidic residues" evidence="1">
    <location>
        <begin position="469"/>
        <end position="491"/>
    </location>
</feature>
<sequence>MQEFQFNMGDSQNDCEKLFLLEVLVDSLSISNSKLNLDQNLMSNFTDTCVLFQFLHYPPLVVCESDFLGSPVGHHDSNNVTFKSGKSCFFSLRSPKGPILPVPFHVQVTVIRRLKEGVLPDKLEIGKTSIDMSDSFTKLLKQNTDDNCEALPLSDTKKGTFEIQDNFGKTVGNLNAFLRLSCFGKLIITQFSLNKDDEKSYLFKGTEFNNLCQSSGENPKPYDTVKDGPGRGERKSLEQSTSIKTGGMSDFPQREQKQNVCGRFPSMEYSPTPSRPGGKLYGGEGYGRGGYGGEGYGGGGYGGGGYGEETKPCGCPMDFTCRPPSPHQRLPPPSVLKRPGRGNLCECPYPMPPNVMSKYTQRTEKEKNLGLTPGEVGLQDDQVIFQLPLKRQGEPLTESDKKIDSSVYYKLTSAEETKEGQQKNTVHIKSDDLPGMAGKGVVSPVSGLPVDDKHDVFLLKIGKKCDGDKKRNLELELRTPKMKEPKPDMRNQDTQYLESDVEDSKDKGKGKGGKKGGDKGKGKKGKK</sequence>
<dbReference type="AlphaFoldDB" id="A0A1B6FYU9"/>
<feature type="region of interest" description="Disordered" evidence="1">
    <location>
        <begin position="213"/>
        <end position="256"/>
    </location>
</feature>
<dbReference type="GO" id="GO:0005813">
    <property type="term" value="C:centrosome"/>
    <property type="evidence" value="ECO:0007669"/>
    <property type="project" value="TreeGrafter"/>
</dbReference>
<dbReference type="GO" id="GO:1990023">
    <property type="term" value="C:mitotic spindle midzone"/>
    <property type="evidence" value="ECO:0007669"/>
    <property type="project" value="TreeGrafter"/>
</dbReference>